<feature type="domain" description="YARHG" evidence="1">
    <location>
        <begin position="43"/>
        <end position="85"/>
    </location>
</feature>
<comment type="caution">
    <text evidence="2">The sequence shown here is derived from an EMBL/GenBank/DDBJ whole genome shotgun (WGS) entry which is preliminary data.</text>
</comment>
<dbReference type="AlphaFoldDB" id="A0A845EVK6"/>
<evidence type="ECO:0000259" key="1">
    <source>
        <dbReference type="Pfam" id="PF13308"/>
    </source>
</evidence>
<protein>
    <submittedName>
        <fullName evidence="2">YARHG domain-containing protein</fullName>
    </submittedName>
</protein>
<dbReference type="InterPro" id="IPR025582">
    <property type="entry name" value="YARHG_dom"/>
</dbReference>
<sequence>MSPFKDNPPTKSTSRGHVKVYTHSEVLFLPNAPYTVWGKSAVYVFKSDELESYFSEKNWYFPDPYYDGSLNNIEAYNVKLIEDLEELY</sequence>
<gene>
    <name evidence="2" type="ORF">GLW07_02695</name>
</gene>
<accession>A0A845EVK6</accession>
<dbReference type="Gene3D" id="1.20.58.1690">
    <property type="match status" value="1"/>
</dbReference>
<organism evidence="2 3">
    <name type="scientific">Guptibacillus hwajinpoensis</name>
    <dbReference type="NCBI Taxonomy" id="208199"/>
    <lineage>
        <taxon>Bacteria</taxon>
        <taxon>Bacillati</taxon>
        <taxon>Bacillota</taxon>
        <taxon>Bacilli</taxon>
        <taxon>Bacillales</taxon>
        <taxon>Guptibacillaceae</taxon>
        <taxon>Guptibacillus</taxon>
    </lineage>
</organism>
<dbReference type="Proteomes" id="UP000447833">
    <property type="component" value="Unassembled WGS sequence"/>
</dbReference>
<reference evidence="2 3" key="1">
    <citation type="submission" date="2019-11" db="EMBL/GenBank/DDBJ databases">
        <title>Genome sequences of 17 halophilic strains isolated from different environments.</title>
        <authorList>
            <person name="Furrow R.E."/>
        </authorList>
    </citation>
    <scope>NUCLEOTIDE SEQUENCE [LARGE SCALE GENOMIC DNA]</scope>
    <source>
        <strain evidence="2 3">22506_14_FS</strain>
    </source>
</reference>
<name>A0A845EVK6_9BACL</name>
<evidence type="ECO:0000313" key="2">
    <source>
        <dbReference type="EMBL" id="MYL62258.1"/>
    </source>
</evidence>
<dbReference type="Pfam" id="PF13308">
    <property type="entry name" value="YARHG"/>
    <property type="match status" value="1"/>
</dbReference>
<dbReference type="EMBL" id="WMEY01000001">
    <property type="protein sequence ID" value="MYL62258.1"/>
    <property type="molecule type" value="Genomic_DNA"/>
</dbReference>
<dbReference type="InterPro" id="IPR038434">
    <property type="entry name" value="YARHG_sf"/>
</dbReference>
<proteinExistence type="predicted"/>
<evidence type="ECO:0000313" key="3">
    <source>
        <dbReference type="Proteomes" id="UP000447833"/>
    </source>
</evidence>